<evidence type="ECO:0000313" key="4">
    <source>
        <dbReference type="Proteomes" id="UP000654075"/>
    </source>
</evidence>
<comment type="similarity">
    <text evidence="1">Belongs to the pseudouridine synthase RluA family.</text>
</comment>
<dbReference type="Gene3D" id="3.60.10.10">
    <property type="entry name" value="Endonuclease/exonuclease/phosphatase"/>
    <property type="match status" value="1"/>
</dbReference>
<dbReference type="PANTHER" id="PTHR21600:SF87">
    <property type="entry name" value="RNA PSEUDOURIDYLATE SYNTHASE DOMAIN-CONTAINING PROTEIN 1"/>
    <property type="match status" value="1"/>
</dbReference>
<gene>
    <name evidence="3" type="ORF">PGLA1383_LOCUS54816</name>
</gene>
<comment type="caution">
    <text evidence="3">The sequence shown here is derived from an EMBL/GenBank/DDBJ whole genome shotgun (WGS) entry which is preliminary data.</text>
</comment>
<dbReference type="Gene3D" id="3.30.2350.10">
    <property type="entry name" value="Pseudouridine synthase"/>
    <property type="match status" value="1"/>
</dbReference>
<dbReference type="EMBL" id="CAJNNV010032385">
    <property type="protein sequence ID" value="CAE8639827.1"/>
    <property type="molecule type" value="Genomic_DNA"/>
</dbReference>
<dbReference type="GO" id="GO:0000455">
    <property type="term" value="P:enzyme-directed rRNA pseudouridine synthesis"/>
    <property type="evidence" value="ECO:0007669"/>
    <property type="project" value="TreeGrafter"/>
</dbReference>
<dbReference type="OrthoDB" id="6625457at2759"/>
<dbReference type="Pfam" id="PF00849">
    <property type="entry name" value="PseudoU_synth_2"/>
    <property type="match status" value="1"/>
</dbReference>
<organism evidence="3 4">
    <name type="scientific">Polarella glacialis</name>
    <name type="common">Dinoflagellate</name>
    <dbReference type="NCBI Taxonomy" id="89957"/>
    <lineage>
        <taxon>Eukaryota</taxon>
        <taxon>Sar</taxon>
        <taxon>Alveolata</taxon>
        <taxon>Dinophyceae</taxon>
        <taxon>Suessiales</taxon>
        <taxon>Suessiaceae</taxon>
        <taxon>Polarella</taxon>
    </lineage>
</organism>
<dbReference type="PANTHER" id="PTHR21600">
    <property type="entry name" value="MITOCHONDRIAL RNA PSEUDOURIDINE SYNTHASE"/>
    <property type="match status" value="1"/>
</dbReference>
<feature type="non-terminal residue" evidence="3">
    <location>
        <position position="1"/>
    </location>
</feature>
<dbReference type="InterPro" id="IPR036691">
    <property type="entry name" value="Endo/exonu/phosph_ase_sf"/>
</dbReference>
<evidence type="ECO:0000256" key="1">
    <source>
        <dbReference type="ARBA" id="ARBA00010876"/>
    </source>
</evidence>
<dbReference type="InterPro" id="IPR020103">
    <property type="entry name" value="PsdUridine_synth_cat_dom_sf"/>
</dbReference>
<evidence type="ECO:0000313" key="3">
    <source>
        <dbReference type="EMBL" id="CAE8639827.1"/>
    </source>
</evidence>
<name>A0A813HNT5_POLGL</name>
<dbReference type="InterPro" id="IPR006145">
    <property type="entry name" value="PsdUridine_synth_RsuA/RluA"/>
</dbReference>
<dbReference type="SUPFAM" id="SSF55120">
    <property type="entry name" value="Pseudouridine synthase"/>
    <property type="match status" value="1"/>
</dbReference>
<protein>
    <recommendedName>
        <fullName evidence="2">Pseudouridine synthase RsuA/RluA-like domain-containing protein</fullName>
    </recommendedName>
</protein>
<keyword evidence="4" id="KW-1185">Reference proteome</keyword>
<evidence type="ECO:0000259" key="2">
    <source>
        <dbReference type="Pfam" id="PF00849"/>
    </source>
</evidence>
<dbReference type="InterPro" id="IPR050188">
    <property type="entry name" value="RluA_PseudoU_synthase"/>
</dbReference>
<sequence length="1848" mass="204797">MEAAIRQVVSAARKCPGASVPLPKDLLQATDAELSSLHPPILCRLAWALGRQLTHSTRKGTVAADFALSSLELWQGGDRQLLLGLCPGTAAGAELGENSPDPVSLANLLWALASVAPKSSPNDIRSELTRFLHESTIARVLATVSGVDLARTLWALGSLRVNHDVFERSGSLHFPSARTQCLSNVLWASARVGRRVPLALHDELCRRVPLPFPELTSCLWALATLSDTSSPVWDGAVERSLLLAAAPSSPRAVSVGPCEGLALATCEEAAHDSARLRYNPQSLSNSLWAIARLRGQLSNSDISAAQAMHDRFKPQEFSNCLWAIGKMDQPALDFFRTVRLPRLQTFEDQHISNVLWAFAASSVRRVDLLESLGSEALSRRGFSLQAVANIAWAFSTLRVRSDALRDHLWHLAERKLQQTGGVAAEEAALRRLGARLDGRVVIAKPPGWEVDTGEDEPPAGVQPLSSFTVAAHSVLISPAYGHGFINRLDSPSSGLVLQATSFEGLFFLRAQRELGMMDREYVVLCIGWVPGDRSISARVRLPSSSEASLHGRPALTELKVLSHLQQKSEGGLKYSLLALRIQSGRTHQIRCHLAYIGHPVAGARQSTLSALPLDLRQVSEAASMQVPVSIQRHSKAESMQELRGDRGRLEMTICHHVGLTKPALQGRGGGVRIRHGDLDVAVFSVYAPNEPGNSAGRKSVQAFYQWLFAVTARLPKRTMKIFLGDFNAHVGSRSDELPDAGPVIGPYQPQQENSNGAMMRQWLGTFGMTAANTHFRKASGPTFWSPSRQGSRIDYIALPAENLPDVIAIDIWRRAALQLQIFRSATLRDHSPVHAVISLPRFQPPANNNNMHWDHDKLRVEMREIIHGNTTASPFLSDVAEFFNASDSQNTSARLSDMPTPDQNWDFISGGLREIAIKHFAKPPFTPYPITPSARTVELRQQATERFKSFESPPATPVHDWVEGNADTASFLRSALTAWSSIAKVTKTDRQLRNSTRADRRKYYQSLAIEFTRAAESNDSHRMWILARQLARTGLGPRLRQWGACVSYPTVAEWTAFLGQPGNLGGCLATLDCGVPELCEHLNHRHEATIAQATACAENDLDNLAIRIHTQKPYKSVPRWSVPAEVWRIIFEANDQYQSKLWHYRTAIFRMLVQIRRTASTPKLWHQSEARFLSKANEKSGPAAFRVIHLLDPFSKALHAAIWGLEEHDRWDFSVGGVSHRRRELALAQHMLLCWRLEYAKVNHIQCFYDIKNAVPSVSRDSIDEMLTRQFDEPERELLHQHHTDAVMNVMDGDGGSALLKIGSGSMQGDSIGGAIFGQVLGPYMTEGMRRIKGCDHHWPFEMDDFLTGEHVNTALSLYADDVSVVAKVSDAKNAGDTARELFWAVDSAIKPASLSLKKDFSVVYAKKCETREISARIRAADAAWFALSGLWFQHDVPLKSRIRIFTANVMSVLLAGLEAYVLSESQICKLESWRMAKVRILIEGKGTVKIITTDGEIKIRALPDRIIRKRSKMDVELPQTKTNPRKRRGASEVDSTSIQNGFKLLLQTAAQVRTVKAAVITTLLFPTEHPVIVVAKACGAKFAQECKARAGAKSVVQPHITLFSNIIKSVSQDPKAPEPLATACRKLLEQCIDLWITEGAVEPLGPGPRPWLQTTLRSATFAELQSLPGACFTRSDTFEVHSPQCRPRFRAARTGWCWRLEPVQGGILPRARGLGLGCRFPRGRAEPSLPAGHREQDGRSHAGARRCQVCGQCGRLLLPVGRQGQTRFQDHAWNSKWRWVYSDRVYGNHDLQIDSGICGGDSSLINYDLADRSQFYMPGFSWHIQHPELDLEVLALDMNVLWNTRFC</sequence>
<dbReference type="CDD" id="cd02869">
    <property type="entry name" value="PseudoU_synth_RluA_like"/>
    <property type="match status" value="1"/>
</dbReference>
<dbReference type="GO" id="GO:0003723">
    <property type="term" value="F:RNA binding"/>
    <property type="evidence" value="ECO:0007669"/>
    <property type="project" value="InterPro"/>
</dbReference>
<dbReference type="GO" id="GO:0009982">
    <property type="term" value="F:pseudouridine synthase activity"/>
    <property type="evidence" value="ECO:0007669"/>
    <property type="project" value="InterPro"/>
</dbReference>
<proteinExistence type="inferred from homology"/>
<dbReference type="Proteomes" id="UP000654075">
    <property type="component" value="Unassembled WGS sequence"/>
</dbReference>
<dbReference type="SUPFAM" id="SSF56219">
    <property type="entry name" value="DNase I-like"/>
    <property type="match status" value="1"/>
</dbReference>
<reference evidence="3" key="1">
    <citation type="submission" date="2021-02" db="EMBL/GenBank/DDBJ databases">
        <authorList>
            <person name="Dougan E. K."/>
            <person name="Rhodes N."/>
            <person name="Thang M."/>
            <person name="Chan C."/>
        </authorList>
    </citation>
    <scope>NUCLEOTIDE SEQUENCE</scope>
</reference>
<accession>A0A813HNT5</accession>
<feature type="domain" description="Pseudouridine synthase RsuA/RluA-like" evidence="2">
    <location>
        <begin position="441"/>
        <end position="594"/>
    </location>
</feature>